<dbReference type="EMBL" id="JQGC01000004">
    <property type="protein sequence ID" value="KFL31976.1"/>
    <property type="molecule type" value="Genomic_DNA"/>
</dbReference>
<dbReference type="GO" id="GO:0005525">
    <property type="term" value="F:GTP binding"/>
    <property type="evidence" value="ECO:0007669"/>
    <property type="project" value="InterPro"/>
</dbReference>
<dbReference type="InterPro" id="IPR031167">
    <property type="entry name" value="G_OBG"/>
</dbReference>
<sequence>MGFKMGIVGLPNVGKSTLFNALTRTAAAAAANFPFCTIEPNVGDVPVPDVRLQKLAAIGKSIAIQPARMSFVDIAGLVKGASKGEGLGNQFLANIRECDAIAYVLRCFEDGNIIHVANKVDPLADAEVVETELMLADLESLEKRRAGVEKKAKGNDKDAKLTLELIDRSLVLLRDGKSARFVERSNEEEKAFQELQLLTSKPVLYVCNVDEGSAEKGNAMSDKVAEYAKANDAGVVIISAEIESQLAQLPDAEQNEYLESLGLHEPGLNRLIREAYDLLGLQTYFTVGPKETRAWTIHKGDKAPQAAGVIHTDFERGFIRAQTIGYDDFVTLGGEVPAKEAGKARDEGKEYVVRDGDVMLFKFNT</sequence>
<proteinExistence type="inferred from homology"/>
<dbReference type="Pfam" id="PF06071">
    <property type="entry name" value="YchF-GTPase_C"/>
    <property type="match status" value="1"/>
</dbReference>
<dbReference type="CDD" id="cd04867">
    <property type="entry name" value="TGS_YchF_OLA1"/>
    <property type="match status" value="1"/>
</dbReference>
<evidence type="ECO:0000256" key="4">
    <source>
        <dbReference type="ARBA" id="ARBA00022842"/>
    </source>
</evidence>
<dbReference type="FunFam" id="1.10.150.300:FF:000001">
    <property type="entry name" value="Ribosome-binding ATPase YchF"/>
    <property type="match status" value="1"/>
</dbReference>
<dbReference type="InterPro" id="IPR023192">
    <property type="entry name" value="TGS-like_dom_sf"/>
</dbReference>
<evidence type="ECO:0000313" key="8">
    <source>
        <dbReference type="Proteomes" id="UP000028981"/>
    </source>
</evidence>
<keyword evidence="2 5" id="KW-0547">Nucleotide-binding</keyword>
<keyword evidence="8" id="KW-1185">Reference proteome</keyword>
<evidence type="ECO:0000256" key="2">
    <source>
        <dbReference type="ARBA" id="ARBA00022741"/>
    </source>
</evidence>
<dbReference type="HAMAP" id="MF_00944">
    <property type="entry name" value="YchF_OLA1_ATPase"/>
    <property type="match status" value="1"/>
</dbReference>
<dbReference type="InterPro" id="IPR013029">
    <property type="entry name" value="YchF_C"/>
</dbReference>
<dbReference type="PIRSF" id="PIRSF006641">
    <property type="entry name" value="CHP00092"/>
    <property type="match status" value="1"/>
</dbReference>
<dbReference type="PANTHER" id="PTHR23305">
    <property type="entry name" value="OBG GTPASE FAMILY"/>
    <property type="match status" value="1"/>
</dbReference>
<dbReference type="Pfam" id="PF01926">
    <property type="entry name" value="MMR_HSR1"/>
    <property type="match status" value="1"/>
</dbReference>
<evidence type="ECO:0000256" key="3">
    <source>
        <dbReference type="ARBA" id="ARBA00022840"/>
    </source>
</evidence>
<dbReference type="PRINTS" id="PR00326">
    <property type="entry name" value="GTP1OBG"/>
</dbReference>
<evidence type="ECO:0000256" key="5">
    <source>
        <dbReference type="HAMAP-Rule" id="MF_00944"/>
    </source>
</evidence>
<dbReference type="GO" id="GO:0005524">
    <property type="term" value="F:ATP binding"/>
    <property type="evidence" value="ECO:0007669"/>
    <property type="project" value="UniProtKB-UniRule"/>
</dbReference>
<evidence type="ECO:0000259" key="6">
    <source>
        <dbReference type="PROSITE" id="PS51710"/>
    </source>
</evidence>
<dbReference type="RefSeq" id="WP_035080511.1">
    <property type="nucleotide sequence ID" value="NZ_JQGC01000004.1"/>
</dbReference>
<dbReference type="CDD" id="cd01900">
    <property type="entry name" value="YchF"/>
    <property type="match status" value="1"/>
</dbReference>
<dbReference type="FunFam" id="3.10.20.30:FF:000001">
    <property type="entry name" value="Ribosome-binding ATPase YchF"/>
    <property type="match status" value="1"/>
</dbReference>
<dbReference type="SUPFAM" id="SSF52540">
    <property type="entry name" value="P-loop containing nucleoside triphosphate hydrolases"/>
    <property type="match status" value="1"/>
</dbReference>
<dbReference type="STRING" id="46914.JP75_06160"/>
<comment type="function">
    <text evidence="5">ATPase that binds to both the 70S ribosome and the 50S ribosomal subunit in a nucleotide-independent manner.</text>
</comment>
<dbReference type="Gene3D" id="3.40.50.300">
    <property type="entry name" value="P-loop containing nucleotide triphosphate hydrolases"/>
    <property type="match status" value="1"/>
</dbReference>
<dbReference type="InterPro" id="IPR041706">
    <property type="entry name" value="YchF_N"/>
</dbReference>
<keyword evidence="1" id="KW-0479">Metal-binding</keyword>
<dbReference type="OrthoDB" id="9810373at2"/>
<protein>
    <recommendedName>
        <fullName evidence="5">Ribosome-binding ATPase YchF</fullName>
    </recommendedName>
</protein>
<gene>
    <name evidence="5" type="primary">ychF</name>
    <name evidence="7" type="ORF">JP75_06160</name>
</gene>
<dbReference type="GO" id="GO:0046872">
    <property type="term" value="F:metal ion binding"/>
    <property type="evidence" value="ECO:0007669"/>
    <property type="project" value="UniProtKB-KW"/>
</dbReference>
<feature type="binding site" evidence="5">
    <location>
        <begin position="12"/>
        <end position="17"/>
    </location>
    <ligand>
        <name>ATP</name>
        <dbReference type="ChEBI" id="CHEBI:30616"/>
    </ligand>
</feature>
<comment type="similarity">
    <text evidence="5">Belongs to the TRAFAC class OBG-HflX-like GTPase superfamily. OBG GTPase family. YchF/OLA1 subfamily.</text>
</comment>
<dbReference type="PROSITE" id="PS51710">
    <property type="entry name" value="G_OBG"/>
    <property type="match status" value="1"/>
</dbReference>
<accession>A0A087M523</accession>
<dbReference type="NCBIfam" id="TIGR00092">
    <property type="entry name" value="redox-regulated ATPase YchF"/>
    <property type="match status" value="1"/>
</dbReference>
<keyword evidence="4" id="KW-0460">Magnesium</keyword>
<dbReference type="InterPro" id="IPR012675">
    <property type="entry name" value="Beta-grasp_dom_sf"/>
</dbReference>
<dbReference type="SUPFAM" id="SSF81271">
    <property type="entry name" value="TGS-like"/>
    <property type="match status" value="1"/>
</dbReference>
<dbReference type="Gene3D" id="1.10.150.300">
    <property type="entry name" value="TGS-like domain"/>
    <property type="match status" value="1"/>
</dbReference>
<dbReference type="PANTHER" id="PTHR23305:SF18">
    <property type="entry name" value="OBG-TYPE G DOMAIN-CONTAINING PROTEIN"/>
    <property type="match status" value="1"/>
</dbReference>
<dbReference type="InterPro" id="IPR012676">
    <property type="entry name" value="TGS-like"/>
</dbReference>
<dbReference type="GO" id="GO:0016887">
    <property type="term" value="F:ATP hydrolysis activity"/>
    <property type="evidence" value="ECO:0007669"/>
    <property type="project" value="UniProtKB-UniRule"/>
</dbReference>
<organism evidence="7 8">
    <name type="scientific">Devosia riboflavina</name>
    <dbReference type="NCBI Taxonomy" id="46914"/>
    <lineage>
        <taxon>Bacteria</taxon>
        <taxon>Pseudomonadati</taxon>
        <taxon>Pseudomonadota</taxon>
        <taxon>Alphaproteobacteria</taxon>
        <taxon>Hyphomicrobiales</taxon>
        <taxon>Devosiaceae</taxon>
        <taxon>Devosia</taxon>
    </lineage>
</organism>
<dbReference type="GO" id="GO:0005737">
    <property type="term" value="C:cytoplasm"/>
    <property type="evidence" value="ECO:0007669"/>
    <property type="project" value="TreeGrafter"/>
</dbReference>
<evidence type="ECO:0000313" key="7">
    <source>
        <dbReference type="EMBL" id="KFL31976.1"/>
    </source>
</evidence>
<feature type="domain" description="OBG-type G" evidence="6">
    <location>
        <begin position="3"/>
        <end position="258"/>
    </location>
</feature>
<dbReference type="Gene3D" id="3.10.20.30">
    <property type="match status" value="1"/>
</dbReference>
<name>A0A087M523_9HYPH</name>
<dbReference type="AlphaFoldDB" id="A0A087M523"/>
<dbReference type="InterPro" id="IPR006073">
    <property type="entry name" value="GTP-bd"/>
</dbReference>
<keyword evidence="3 5" id="KW-0067">ATP-binding</keyword>
<reference evidence="7 8" key="1">
    <citation type="submission" date="2014-08" db="EMBL/GenBank/DDBJ databases">
        <authorList>
            <person name="Hassan Y.I."/>
            <person name="Lepp D."/>
            <person name="Zhou T."/>
        </authorList>
    </citation>
    <scope>NUCLEOTIDE SEQUENCE [LARGE SCALE GENOMIC DNA]</scope>
    <source>
        <strain evidence="7 8">IFO13584</strain>
    </source>
</reference>
<dbReference type="InterPro" id="IPR027417">
    <property type="entry name" value="P-loop_NTPase"/>
</dbReference>
<evidence type="ECO:0000256" key="1">
    <source>
        <dbReference type="ARBA" id="ARBA00022723"/>
    </source>
</evidence>
<dbReference type="Proteomes" id="UP000028981">
    <property type="component" value="Unassembled WGS sequence"/>
</dbReference>
<dbReference type="InterPro" id="IPR004396">
    <property type="entry name" value="ATPase_YchF/OLA1"/>
</dbReference>
<comment type="caution">
    <text evidence="7">The sequence shown here is derived from an EMBL/GenBank/DDBJ whole genome shotgun (WGS) entry which is preliminary data.</text>
</comment>
<dbReference type="GO" id="GO:0043023">
    <property type="term" value="F:ribosomal large subunit binding"/>
    <property type="evidence" value="ECO:0007669"/>
    <property type="project" value="UniProtKB-UniRule"/>
</dbReference>